<dbReference type="PROSITE" id="PS51444">
    <property type="entry name" value="FH2"/>
    <property type="match status" value="1"/>
</dbReference>
<dbReference type="PANTHER" id="PTHR45920">
    <property type="entry name" value="FORMIN HOMOLOGY 2 DOMAIN CONTAINING, ISOFORM I"/>
    <property type="match status" value="1"/>
</dbReference>
<keyword evidence="1" id="KW-0009">Actin-binding</keyword>
<dbReference type="PANTHER" id="PTHR45920:SF4">
    <property type="entry name" value="FORMIN HOMOLOGY 2 DOMAIN CONTAINING, ISOFORM I"/>
    <property type="match status" value="1"/>
</dbReference>
<feature type="non-terminal residue" evidence="5">
    <location>
        <position position="1"/>
    </location>
</feature>
<dbReference type="SUPFAM" id="SSF48371">
    <property type="entry name" value="ARM repeat"/>
    <property type="match status" value="1"/>
</dbReference>
<sequence>GNRRLKAPILHIFTSEKLLNSTGRELRRALFSLKQIFQDDKDLVPEFVSNSGLDCLISVGSRSDQNLQNYILRALGQIMLYVDGMTGVIEHLETLRWLYSLLSSKFRLVMKTALRLLLVFVEYVDTNALVFIQAVNTYHATYPSTGRPWSYFISIMTNDANGTELPIYAMVLLNKTLNAIPDQDTFYDVTDCLEEMGMQQIVQSNLSKENNDPELVEQFHIYEAMLRSEDGEEYDLSALPAGSRECIRQSKRMPRTQYLETPEGMALLSSLNLLPTSPALAVEMDGSLRRKSKRYQSVESLNLSKGLGNQKFFQGSRWSAVMENGTVDTPKPNDIQGTQSLDLIPERARSVEIIPSVEDSFSRNSFGETTTNGPQFSEFKEEISAASTLLDISGKHNGHEPENEDTAANGPPNVLIIRRELKNNGFMKSEAKELSLINGKQFPSGQLQYPGFLENGSGTAHQDRMPQACLFEDGSTIKDTESTATETLQAESMDDSSDVSIEIPAVHAQLSTIITPQEHLETVEQMCKYSLPSRGDQMFAERSKLNDNELEIDDSADDLHGKAVTVPENPPAGSLRSKIEALGKASQKATETTVVNGPTSPTGAVRALKEKHAAIFEKPEEQIKPVAPRERTGMIFSVKERFENGKAGRTGTDQVSSLQARKTSGDISSAAAAAVQHAHVDIDSNVDAFWEHCSERVKRKPLRLRDLDFTDLEQAEQEETVLRIGVPGPTPGIVSGIPPPPPAGAVGAAGLPPPPPPPGLGLPPPPPPPNVAGPQAGPTTPINLPPAPGTELPKSKKTIKLHWTEWKPSQKDLKLIASAKPQDKTDSAVVAKGIGSRYFSSVANRTKDPKEKPKDLKKSIIWSELVPIKLDADYLQECFENKSAELKVKKQDAGLRKIEVLDVKRSNAINIGMKVLPPPRAISTAILKMDPSIINREGIEKLLTSMLPTPEECEAILKAKAEQNGLPLGQAEQFLITLSEITFLKPRLELWLFKLDYESTEKEVADPLADLKQGINEVVQCKTLRYVISTLLSIGNFLNGTSFRGFTFDYLARLPEVKDTKNKNSMLHHVCCIVLDQFPDSTGRWIFCRAIRLSQNCYHSLVRVDVKKPSKLSQLCTTVRMMRTWRMLDEFISYLRHLCKYKRHRGNVPHSSEYHFLINFETSYFLAELGVNVSVTAPSSLSWRFAETELAHGDALSLCMAASVYPIWQTELTVHNDRIFFVHTDIHSDLGALCRCHRIDWEELPEKLSKLERDSKQAWEHYRVIFNSEKEKQKNAKLYEFVTDAMERIICLQLVYRKLMARFHHLLEYLGYPPSRSMNMPVGQFCRTLAEFALEYRTTREKIIESRDKKAKARERRRTNGKLIIDVAGLRGTPNRTIQAQDDEALKGILSRSEQDSDASSLMGTLNRRRGQTPARRPANRGPSPNPLGEASDASMEALYPNQDALLDACWRASTDSLSVGSRAAPRERRRPAARARHS</sequence>
<feature type="compositionally biased region" description="Basic residues" evidence="2">
    <location>
        <begin position="1468"/>
        <end position="1479"/>
    </location>
</feature>
<accession>A0A1S8X9T8</accession>
<dbReference type="PROSITE" id="PS51232">
    <property type="entry name" value="GBD_FH3"/>
    <property type="match status" value="1"/>
</dbReference>
<dbReference type="InterPro" id="IPR015425">
    <property type="entry name" value="FH2_Formin"/>
</dbReference>
<feature type="region of interest" description="Disordered" evidence="2">
    <location>
        <begin position="1391"/>
        <end position="1439"/>
    </location>
</feature>
<name>A0A1S8X9T8_OPIVI</name>
<dbReference type="Pfam" id="PF02181">
    <property type="entry name" value="FH2"/>
    <property type="match status" value="2"/>
</dbReference>
<evidence type="ECO:0000256" key="2">
    <source>
        <dbReference type="SAM" id="MobiDB-lite"/>
    </source>
</evidence>
<evidence type="ECO:0008006" key="7">
    <source>
        <dbReference type="Google" id="ProtNLM"/>
    </source>
</evidence>
<dbReference type="GO" id="GO:0005856">
    <property type="term" value="C:cytoskeleton"/>
    <property type="evidence" value="ECO:0007669"/>
    <property type="project" value="TreeGrafter"/>
</dbReference>
<feature type="region of interest" description="Disordered" evidence="2">
    <location>
        <begin position="1456"/>
        <end position="1479"/>
    </location>
</feature>
<keyword evidence="6" id="KW-1185">Reference proteome</keyword>
<dbReference type="InterPro" id="IPR016024">
    <property type="entry name" value="ARM-type_fold"/>
</dbReference>
<proteinExistence type="predicted"/>
<protein>
    <recommendedName>
        <fullName evidence="7">FH2 domain-containing protein</fullName>
    </recommendedName>
</protein>
<dbReference type="GO" id="GO:0005737">
    <property type="term" value="C:cytoplasm"/>
    <property type="evidence" value="ECO:0007669"/>
    <property type="project" value="TreeGrafter"/>
</dbReference>
<feature type="non-terminal residue" evidence="5">
    <location>
        <position position="1479"/>
    </location>
</feature>
<dbReference type="SMART" id="SM00498">
    <property type="entry name" value="FH2"/>
    <property type="match status" value="1"/>
</dbReference>
<reference evidence="5 6" key="1">
    <citation type="submission" date="2015-03" db="EMBL/GenBank/DDBJ databases">
        <title>Draft genome of the nematode, Opisthorchis viverrini.</title>
        <authorList>
            <person name="Mitreva M."/>
        </authorList>
    </citation>
    <scope>NUCLEOTIDE SEQUENCE [LARGE SCALE GENOMIC DNA]</scope>
    <source>
        <strain evidence="5">Khon Kaen</strain>
    </source>
</reference>
<evidence type="ECO:0000313" key="6">
    <source>
        <dbReference type="Proteomes" id="UP000243686"/>
    </source>
</evidence>
<dbReference type="InterPro" id="IPR014768">
    <property type="entry name" value="GBD/FH3_dom"/>
</dbReference>
<dbReference type="Pfam" id="PF24959">
    <property type="entry name" value="FH3_FHOD1-3"/>
    <property type="match status" value="1"/>
</dbReference>
<evidence type="ECO:0000313" key="5">
    <source>
        <dbReference type="EMBL" id="OON23495.1"/>
    </source>
</evidence>
<dbReference type="Gene3D" id="1.25.10.10">
    <property type="entry name" value="Leucine-rich Repeat Variant"/>
    <property type="match status" value="1"/>
</dbReference>
<gene>
    <name evidence="5" type="ORF">X801_00589</name>
</gene>
<organism evidence="5 6">
    <name type="scientific">Opisthorchis viverrini</name>
    <name type="common">Southeast Asian liver fluke</name>
    <dbReference type="NCBI Taxonomy" id="6198"/>
    <lineage>
        <taxon>Eukaryota</taxon>
        <taxon>Metazoa</taxon>
        <taxon>Spiralia</taxon>
        <taxon>Lophotrochozoa</taxon>
        <taxon>Platyhelminthes</taxon>
        <taxon>Trematoda</taxon>
        <taxon>Digenea</taxon>
        <taxon>Opisthorchiida</taxon>
        <taxon>Opisthorchiata</taxon>
        <taxon>Opisthorchiidae</taxon>
        <taxon>Opisthorchis</taxon>
    </lineage>
</organism>
<evidence type="ECO:0000259" key="4">
    <source>
        <dbReference type="PROSITE" id="PS51444"/>
    </source>
</evidence>
<evidence type="ECO:0000256" key="1">
    <source>
        <dbReference type="ARBA" id="ARBA00023203"/>
    </source>
</evidence>
<dbReference type="EMBL" id="KV891534">
    <property type="protein sequence ID" value="OON23495.1"/>
    <property type="molecule type" value="Genomic_DNA"/>
</dbReference>
<feature type="region of interest" description="Disordered" evidence="2">
    <location>
        <begin position="736"/>
        <end position="794"/>
    </location>
</feature>
<dbReference type="InterPro" id="IPR011989">
    <property type="entry name" value="ARM-like"/>
</dbReference>
<feature type="domain" description="GBD/FH3" evidence="3">
    <location>
        <begin position="1"/>
        <end position="309"/>
    </location>
</feature>
<evidence type="ECO:0000259" key="3">
    <source>
        <dbReference type="PROSITE" id="PS51232"/>
    </source>
</evidence>
<dbReference type="GO" id="GO:0051015">
    <property type="term" value="F:actin filament binding"/>
    <property type="evidence" value="ECO:0007669"/>
    <property type="project" value="TreeGrafter"/>
</dbReference>
<dbReference type="Gene3D" id="1.20.58.2220">
    <property type="entry name" value="Formin, FH2 domain"/>
    <property type="match status" value="2"/>
</dbReference>
<dbReference type="SUPFAM" id="SSF101447">
    <property type="entry name" value="Formin homology 2 domain (FH2 domain)"/>
    <property type="match status" value="1"/>
</dbReference>
<feature type="domain" description="FH2" evidence="4">
    <location>
        <begin position="834"/>
        <end position="1362"/>
    </location>
</feature>
<dbReference type="GO" id="GO:0030866">
    <property type="term" value="P:cortical actin cytoskeleton organization"/>
    <property type="evidence" value="ECO:0007669"/>
    <property type="project" value="TreeGrafter"/>
</dbReference>
<dbReference type="Proteomes" id="UP000243686">
    <property type="component" value="Unassembled WGS sequence"/>
</dbReference>
<dbReference type="InterPro" id="IPR056771">
    <property type="entry name" value="FH3_FHOD1-3-like"/>
</dbReference>
<feature type="compositionally biased region" description="Pro residues" evidence="2">
    <location>
        <begin position="751"/>
        <end position="771"/>
    </location>
</feature>
<dbReference type="InterPro" id="IPR042201">
    <property type="entry name" value="FH2_Formin_sf"/>
</dbReference>